<evidence type="ECO:0000313" key="2">
    <source>
        <dbReference type="EMBL" id="MFC5754514.1"/>
    </source>
</evidence>
<sequence>MNEQPGDLLDEAVKLFETLRRRLGETAAGPRGEAGRAGAGGTEERAGERAGEDVWSRAVSEEAREPREPREPRAPREPPRIATGAPECRDCPVCRAIAVGRASGGDVREHLRQAGRSLLAAAMDVAAAFERTRPAPGPPPRNGPGGDRPAATG</sequence>
<protein>
    <submittedName>
        <fullName evidence="2">Uncharacterized protein</fullName>
    </submittedName>
</protein>
<keyword evidence="3" id="KW-1185">Reference proteome</keyword>
<dbReference type="EMBL" id="JBHSON010000159">
    <property type="protein sequence ID" value="MFC5754514.1"/>
    <property type="molecule type" value="Genomic_DNA"/>
</dbReference>
<accession>A0ABW1AIZ6</accession>
<comment type="caution">
    <text evidence="2">The sequence shown here is derived from an EMBL/GenBank/DDBJ whole genome shotgun (WGS) entry which is preliminary data.</text>
</comment>
<feature type="region of interest" description="Disordered" evidence="1">
    <location>
        <begin position="129"/>
        <end position="153"/>
    </location>
</feature>
<feature type="compositionally biased region" description="Basic and acidic residues" evidence="1">
    <location>
        <begin position="42"/>
        <end position="79"/>
    </location>
</feature>
<evidence type="ECO:0000313" key="3">
    <source>
        <dbReference type="Proteomes" id="UP001596074"/>
    </source>
</evidence>
<gene>
    <name evidence="2" type="ORF">ACFPZN_53635</name>
</gene>
<reference evidence="3" key="1">
    <citation type="journal article" date="2019" name="Int. J. Syst. Evol. Microbiol.">
        <title>The Global Catalogue of Microorganisms (GCM) 10K type strain sequencing project: providing services to taxonomists for standard genome sequencing and annotation.</title>
        <authorList>
            <consortium name="The Broad Institute Genomics Platform"/>
            <consortium name="The Broad Institute Genome Sequencing Center for Infectious Disease"/>
            <person name="Wu L."/>
            <person name="Ma J."/>
        </authorList>
    </citation>
    <scope>NUCLEOTIDE SEQUENCE [LARGE SCALE GENOMIC DNA]</scope>
    <source>
        <strain evidence="3">KCTC 42087</strain>
    </source>
</reference>
<dbReference type="RefSeq" id="WP_378292694.1">
    <property type="nucleotide sequence ID" value="NZ_JBHSON010000159.1"/>
</dbReference>
<name>A0ABW1AIZ6_9ACTN</name>
<dbReference type="Proteomes" id="UP001596074">
    <property type="component" value="Unassembled WGS sequence"/>
</dbReference>
<evidence type="ECO:0000256" key="1">
    <source>
        <dbReference type="SAM" id="MobiDB-lite"/>
    </source>
</evidence>
<proteinExistence type="predicted"/>
<organism evidence="2 3">
    <name type="scientific">Actinomadura rugatobispora</name>
    <dbReference type="NCBI Taxonomy" id="1994"/>
    <lineage>
        <taxon>Bacteria</taxon>
        <taxon>Bacillati</taxon>
        <taxon>Actinomycetota</taxon>
        <taxon>Actinomycetes</taxon>
        <taxon>Streptosporangiales</taxon>
        <taxon>Thermomonosporaceae</taxon>
        <taxon>Actinomadura</taxon>
    </lineage>
</organism>
<feature type="region of interest" description="Disordered" evidence="1">
    <location>
        <begin position="23"/>
        <end position="87"/>
    </location>
</feature>